<evidence type="ECO:0000256" key="2">
    <source>
        <dbReference type="ARBA" id="ARBA00005779"/>
    </source>
</evidence>
<evidence type="ECO:0008006" key="10">
    <source>
        <dbReference type="Google" id="ProtNLM"/>
    </source>
</evidence>
<evidence type="ECO:0000313" key="8">
    <source>
        <dbReference type="EMBL" id="ACN16111.1"/>
    </source>
</evidence>
<dbReference type="InterPro" id="IPR007140">
    <property type="entry name" value="DUF350"/>
</dbReference>
<feature type="transmembrane region" description="Helical" evidence="7">
    <location>
        <begin position="48"/>
        <end position="69"/>
    </location>
</feature>
<accession>C0QK85</accession>
<dbReference type="RefSeq" id="WP_015904873.1">
    <property type="nucleotide sequence ID" value="NC_012108.1"/>
</dbReference>
<dbReference type="AlphaFoldDB" id="C0QK85"/>
<comment type="subcellular location">
    <subcellularLocation>
        <location evidence="1">Cell membrane</location>
        <topology evidence="1">Multi-pass membrane protein</topology>
    </subcellularLocation>
</comment>
<evidence type="ECO:0000256" key="1">
    <source>
        <dbReference type="ARBA" id="ARBA00004651"/>
    </source>
</evidence>
<feature type="transmembrane region" description="Helical" evidence="7">
    <location>
        <begin position="153"/>
        <end position="172"/>
    </location>
</feature>
<dbReference type="OrthoDB" id="5416313at2"/>
<keyword evidence="9" id="KW-1185">Reference proteome</keyword>
<keyword evidence="6 7" id="KW-0472">Membrane</keyword>
<name>C0QK85_DESAH</name>
<feature type="transmembrane region" description="Helical" evidence="7">
    <location>
        <begin position="81"/>
        <end position="103"/>
    </location>
</feature>
<evidence type="ECO:0000256" key="5">
    <source>
        <dbReference type="ARBA" id="ARBA00022989"/>
    </source>
</evidence>
<protein>
    <recommendedName>
        <fullName evidence="10">DUF350 domain-containing protein</fullName>
    </recommendedName>
</protein>
<dbReference type="KEGG" id="dat:HRM2_30280"/>
<dbReference type="Pfam" id="PF03994">
    <property type="entry name" value="DUF350"/>
    <property type="match status" value="2"/>
</dbReference>
<evidence type="ECO:0000256" key="3">
    <source>
        <dbReference type="ARBA" id="ARBA00022475"/>
    </source>
</evidence>
<comment type="similarity">
    <text evidence="2">Belongs to the UPF0719 family.</text>
</comment>
<gene>
    <name evidence="8" type="ordered locus">HRM2_30280</name>
</gene>
<dbReference type="GO" id="GO:0005886">
    <property type="term" value="C:plasma membrane"/>
    <property type="evidence" value="ECO:0007669"/>
    <property type="project" value="UniProtKB-SubCell"/>
</dbReference>
<feature type="transmembrane region" description="Helical" evidence="7">
    <location>
        <begin position="124"/>
        <end position="147"/>
    </location>
</feature>
<organism evidence="8 9">
    <name type="scientific">Desulforapulum autotrophicum (strain ATCC 43914 / DSM 3382 / VKM B-1955 / HRM2)</name>
    <name type="common">Desulfobacterium autotrophicum</name>
    <dbReference type="NCBI Taxonomy" id="177437"/>
    <lineage>
        <taxon>Bacteria</taxon>
        <taxon>Pseudomonadati</taxon>
        <taxon>Thermodesulfobacteriota</taxon>
        <taxon>Desulfobacteria</taxon>
        <taxon>Desulfobacterales</taxon>
        <taxon>Desulfobacteraceae</taxon>
        <taxon>Desulforapulum</taxon>
    </lineage>
</organism>
<sequence>MNFDHLLTGIIFMAVFFVLFALGKVVYNLLHRDFDLNREMVENDNPAVSLAVTGYYAGLVLAIGAAIVGPSAGFTADLMDLLIYGVLSIVLLNISSFVCDWLILFKFKISDELLRDRNQGTGAVVFGTLVASGFVIFGSVSGAGGTIWTAMGFWALGQVLLIVAALVYNFILPFDLHQEIERDNVAAGVAFAGALIAMGVVVGLAAEGDFVSWGESLPSFLAYALLGLVSLPFLRLLTDRLLLPGVKLSDEIVGIRPDHSKEERGPNVGAAYVEAFAYIAGAYIIYWCI</sequence>
<dbReference type="Proteomes" id="UP000000442">
    <property type="component" value="Chromosome"/>
</dbReference>
<dbReference type="PANTHER" id="PTHR40043:SF1">
    <property type="entry name" value="UPF0719 INNER MEMBRANE PROTEIN YJFL"/>
    <property type="match status" value="1"/>
</dbReference>
<dbReference type="STRING" id="177437.HRM2_30280"/>
<feature type="transmembrane region" description="Helical" evidence="7">
    <location>
        <begin position="184"/>
        <end position="205"/>
    </location>
</feature>
<evidence type="ECO:0000256" key="4">
    <source>
        <dbReference type="ARBA" id="ARBA00022692"/>
    </source>
</evidence>
<reference evidence="8 9" key="1">
    <citation type="journal article" date="2009" name="Environ. Microbiol.">
        <title>Genome sequence of Desulfobacterium autotrophicum HRM2, a marine sulfate reducer oxidizing organic carbon completely to carbon dioxide.</title>
        <authorList>
            <person name="Strittmatter A.W."/>
            <person name="Liesegang H."/>
            <person name="Rabus R."/>
            <person name="Decker I."/>
            <person name="Amann J."/>
            <person name="Andres S."/>
            <person name="Henne A."/>
            <person name="Fricke W.F."/>
            <person name="Martinez-Arias R."/>
            <person name="Bartels D."/>
            <person name="Goesmann A."/>
            <person name="Krause L."/>
            <person name="Puehler A."/>
            <person name="Klenk H.P."/>
            <person name="Richter M."/>
            <person name="Schuler M."/>
            <person name="Gloeckner F.O."/>
            <person name="Meyerdierks A."/>
            <person name="Gottschalk G."/>
            <person name="Amann R."/>
        </authorList>
    </citation>
    <scope>NUCLEOTIDE SEQUENCE [LARGE SCALE GENOMIC DNA]</scope>
    <source>
        <strain evidence="9">ATCC 43914 / DSM 3382 / HRM2</strain>
    </source>
</reference>
<evidence type="ECO:0000313" key="9">
    <source>
        <dbReference type="Proteomes" id="UP000000442"/>
    </source>
</evidence>
<evidence type="ECO:0000256" key="6">
    <source>
        <dbReference type="ARBA" id="ARBA00023136"/>
    </source>
</evidence>
<dbReference type="HOGENOM" id="CLU_079328_0_0_7"/>
<dbReference type="PANTHER" id="PTHR40043">
    <property type="entry name" value="UPF0719 INNER MEMBRANE PROTEIN YJFL"/>
    <property type="match status" value="1"/>
</dbReference>
<dbReference type="EMBL" id="CP001087">
    <property type="protein sequence ID" value="ACN16111.1"/>
    <property type="molecule type" value="Genomic_DNA"/>
</dbReference>
<keyword evidence="5 7" id="KW-1133">Transmembrane helix</keyword>
<keyword evidence="4 7" id="KW-0812">Transmembrane</keyword>
<dbReference type="eggNOG" id="COG3766">
    <property type="taxonomic scope" value="Bacteria"/>
</dbReference>
<proteinExistence type="inferred from homology"/>
<feature type="transmembrane region" description="Helical" evidence="7">
    <location>
        <begin position="217"/>
        <end position="237"/>
    </location>
</feature>
<feature type="transmembrane region" description="Helical" evidence="7">
    <location>
        <begin position="6"/>
        <end position="27"/>
    </location>
</feature>
<keyword evidence="3" id="KW-1003">Cell membrane</keyword>
<evidence type="ECO:0000256" key="7">
    <source>
        <dbReference type="SAM" id="Phobius"/>
    </source>
</evidence>